<organism evidence="2 3">
    <name type="scientific">Candidatus Anoxymicrobium japonicum</name>
    <dbReference type="NCBI Taxonomy" id="2013648"/>
    <lineage>
        <taxon>Bacteria</taxon>
        <taxon>Bacillati</taxon>
        <taxon>Actinomycetota</taxon>
        <taxon>Candidatus Geothermincolia</taxon>
        <taxon>Candidatus Geothermincolales</taxon>
        <taxon>Candidatus Anoxymicrobiaceae</taxon>
        <taxon>Candidatus Anoxymicrobium</taxon>
    </lineage>
</organism>
<evidence type="ECO:0000256" key="1">
    <source>
        <dbReference type="SAM" id="MobiDB-lite"/>
    </source>
</evidence>
<dbReference type="EMBL" id="PHEX01000063">
    <property type="protein sequence ID" value="PKQ27692.1"/>
    <property type="molecule type" value="Genomic_DNA"/>
</dbReference>
<comment type="caution">
    <text evidence="2">The sequence shown here is derived from an EMBL/GenBank/DDBJ whole genome shotgun (WGS) entry which is preliminary data.</text>
</comment>
<dbReference type="Pfam" id="PF12836">
    <property type="entry name" value="HHH_3"/>
    <property type="match status" value="1"/>
</dbReference>
<gene>
    <name evidence="2" type="ORF">CVT63_06620</name>
</gene>
<feature type="region of interest" description="Disordered" evidence="1">
    <location>
        <begin position="239"/>
        <end position="268"/>
    </location>
</feature>
<name>A0A2N3G4Z2_9ACTN</name>
<dbReference type="SUPFAM" id="SSF47781">
    <property type="entry name" value="RuvA domain 2-like"/>
    <property type="match status" value="1"/>
</dbReference>
<dbReference type="PANTHER" id="PTHR21180:SF32">
    <property type="entry name" value="ENDONUCLEASE_EXONUCLEASE_PHOSPHATASE FAMILY DOMAIN-CONTAINING PROTEIN 1"/>
    <property type="match status" value="1"/>
</dbReference>
<dbReference type="AlphaFoldDB" id="A0A2N3G4Z2"/>
<evidence type="ECO:0000313" key="2">
    <source>
        <dbReference type="EMBL" id="PKQ27692.1"/>
    </source>
</evidence>
<evidence type="ECO:0008006" key="4">
    <source>
        <dbReference type="Google" id="ProtNLM"/>
    </source>
</evidence>
<sequence length="337" mass="34563">GNALARIGETHGYLFDGDSVQINAELNFSDAALGAASQWALQLWSSATAFPDRQLAGVKVAELTVYPAAGQQSLAATVAATPPAGSDEQNVALALVFWDENGLPMVADVAVYPRAESFVQPKLAGNVSVALADGQATIKVDAIENPRAEDNLSGTLALELWALDAPYAGGSWQGIPVASVILGVLGGGSGQVDSHFVVPAAAPEGPGVLTLMLREWGPLGYVTRDYCNLSLEMPVKPKAAAPKAKAKSKPEAKPVADKVNKAKPADKASAKKTKAAAAKGIAINTASETELLAIKGLTATVAKAIVAGRPYAALNELGKVKGVGPKLLATLSDKVVL</sequence>
<evidence type="ECO:0000313" key="3">
    <source>
        <dbReference type="Proteomes" id="UP000233654"/>
    </source>
</evidence>
<dbReference type="Proteomes" id="UP000233654">
    <property type="component" value="Unassembled WGS sequence"/>
</dbReference>
<proteinExistence type="predicted"/>
<reference evidence="2 3" key="1">
    <citation type="journal article" date="2017" name="ISME J.">
        <title>Potential for microbial H2 and metal transformations associated with novel bacteria and archaea in deep terrestrial subsurface sediments.</title>
        <authorList>
            <person name="Hernsdorf A.W."/>
            <person name="Amano Y."/>
            <person name="Miyakawa K."/>
            <person name="Ise K."/>
            <person name="Suzuki Y."/>
            <person name="Anantharaman K."/>
            <person name="Probst A."/>
            <person name="Burstein D."/>
            <person name="Thomas B.C."/>
            <person name="Banfield J.F."/>
        </authorList>
    </citation>
    <scope>NUCLEOTIDE SEQUENCE [LARGE SCALE GENOMIC DNA]</scope>
    <source>
        <strain evidence="2">HGW-Actinobacteria-3</strain>
    </source>
</reference>
<dbReference type="PANTHER" id="PTHR21180">
    <property type="entry name" value="ENDONUCLEASE/EXONUCLEASE/PHOSPHATASE FAMILY DOMAIN-CONTAINING PROTEIN 1"/>
    <property type="match status" value="1"/>
</dbReference>
<dbReference type="InterPro" id="IPR010994">
    <property type="entry name" value="RuvA_2-like"/>
</dbReference>
<dbReference type="InterPro" id="IPR051675">
    <property type="entry name" value="Endo/Exo/Phosphatase_dom_1"/>
</dbReference>
<protein>
    <recommendedName>
        <fullName evidence="4">Helix-hairpin-helix domain-containing protein</fullName>
    </recommendedName>
</protein>
<accession>A0A2N3G4Z2</accession>
<feature type="compositionally biased region" description="Basic and acidic residues" evidence="1">
    <location>
        <begin position="248"/>
        <end position="268"/>
    </location>
</feature>
<feature type="non-terminal residue" evidence="2">
    <location>
        <position position="1"/>
    </location>
</feature>
<dbReference type="Gene3D" id="1.10.150.320">
    <property type="entry name" value="Photosystem II 12 kDa extrinsic protein"/>
    <property type="match status" value="1"/>
</dbReference>